<evidence type="ECO:0000256" key="1">
    <source>
        <dbReference type="SAM" id="MobiDB-lite"/>
    </source>
</evidence>
<dbReference type="AlphaFoldDB" id="A0A378AGY0"/>
<organism evidence="2 3">
    <name type="scientific">Klebsiella pneumoniae</name>
    <dbReference type="NCBI Taxonomy" id="573"/>
    <lineage>
        <taxon>Bacteria</taxon>
        <taxon>Pseudomonadati</taxon>
        <taxon>Pseudomonadota</taxon>
        <taxon>Gammaproteobacteria</taxon>
        <taxon>Enterobacterales</taxon>
        <taxon>Enterobacteriaceae</taxon>
        <taxon>Klebsiella/Raoultella group</taxon>
        <taxon>Klebsiella</taxon>
        <taxon>Klebsiella pneumoniae complex</taxon>
    </lineage>
</organism>
<sequence length="87" mass="9627">MQHRAAEGDARLIDKVADNNPAKQDAANAKADAADFDIADPQPNHRHQRQHADRQCYLTHGTVPVNNIIINRDYDRGQADCMPPGAQ</sequence>
<reference evidence="2 3" key="1">
    <citation type="submission" date="2018-06" db="EMBL/GenBank/DDBJ databases">
        <authorList>
            <consortium name="Pathogen Informatics"/>
            <person name="Doyle S."/>
        </authorList>
    </citation>
    <scope>NUCLEOTIDE SEQUENCE [LARGE SCALE GENOMIC DNA]</scope>
    <source>
        <strain evidence="2 3">NCTC11679</strain>
    </source>
</reference>
<evidence type="ECO:0000313" key="2">
    <source>
        <dbReference type="EMBL" id="STV09030.1"/>
    </source>
</evidence>
<evidence type="ECO:0000313" key="3">
    <source>
        <dbReference type="Proteomes" id="UP000255239"/>
    </source>
</evidence>
<proteinExistence type="predicted"/>
<feature type="region of interest" description="Disordered" evidence="1">
    <location>
        <begin position="1"/>
        <end position="33"/>
    </location>
</feature>
<dbReference type="Proteomes" id="UP000255239">
    <property type="component" value="Unassembled WGS sequence"/>
</dbReference>
<feature type="compositionally biased region" description="Basic and acidic residues" evidence="1">
    <location>
        <begin position="1"/>
        <end position="17"/>
    </location>
</feature>
<protein>
    <submittedName>
        <fullName evidence="2">Uncharacterized protein</fullName>
    </submittedName>
</protein>
<dbReference type="EMBL" id="UGMG01000001">
    <property type="protein sequence ID" value="STV09030.1"/>
    <property type="molecule type" value="Genomic_DNA"/>
</dbReference>
<name>A0A378AGY0_KLEPN</name>
<gene>
    <name evidence="2" type="ORF">NCTC11679_00023</name>
</gene>
<feature type="compositionally biased region" description="Low complexity" evidence="1">
    <location>
        <begin position="18"/>
        <end position="31"/>
    </location>
</feature>
<accession>A0A378AGY0</accession>